<evidence type="ECO:0000256" key="1">
    <source>
        <dbReference type="SAM" id="SignalP"/>
    </source>
</evidence>
<name>A0A370FI30_9BURK</name>
<evidence type="ECO:0000259" key="2">
    <source>
        <dbReference type="PROSITE" id="PS51704"/>
    </source>
</evidence>
<dbReference type="Proteomes" id="UP000255265">
    <property type="component" value="Unassembled WGS sequence"/>
</dbReference>
<dbReference type="InterPro" id="IPR006311">
    <property type="entry name" value="TAT_signal"/>
</dbReference>
<dbReference type="GO" id="GO:0006629">
    <property type="term" value="P:lipid metabolic process"/>
    <property type="evidence" value="ECO:0007669"/>
    <property type="project" value="InterPro"/>
</dbReference>
<dbReference type="Pfam" id="PF03009">
    <property type="entry name" value="GDPD"/>
    <property type="match status" value="1"/>
</dbReference>
<dbReference type="PROSITE" id="PS51704">
    <property type="entry name" value="GP_PDE"/>
    <property type="match status" value="1"/>
</dbReference>
<dbReference type="PROSITE" id="PS51318">
    <property type="entry name" value="TAT"/>
    <property type="match status" value="1"/>
</dbReference>
<protein>
    <submittedName>
        <fullName evidence="3">Glycerophosphoryl diester phosphodiesterase</fullName>
    </submittedName>
</protein>
<dbReference type="GO" id="GO:0008081">
    <property type="term" value="F:phosphoric diester hydrolase activity"/>
    <property type="evidence" value="ECO:0007669"/>
    <property type="project" value="InterPro"/>
</dbReference>
<dbReference type="RefSeq" id="WP_114803578.1">
    <property type="nucleotide sequence ID" value="NZ_QQAV01000006.1"/>
</dbReference>
<gene>
    <name evidence="3" type="ORF">DFR41_106275</name>
</gene>
<feature type="chain" id="PRO_5016985186" evidence="1">
    <location>
        <begin position="29"/>
        <end position="347"/>
    </location>
</feature>
<sequence length="347" mass="37643">MPTSPPLSRRALLGRSALVLLPAFASLAACRAVPEAPAQRLLDLQAHRGGRGLAPENTLAAFDNAISLGVTTLELDIGLTADGVAVISHDTALNPDHTRDAQGRWLSATGPAIHQLTLAQLKTYDVGRLNPNTQYGQQFTAQVPHDGERIPTLAELFALADRRGAGQINFNIETKVDPTKPAETASPEAITDAILAEARRAGRLPHVTLQSFDWRSLVYAETREPRLWRAWLTSPRTVQDSRWTAGLRLADHGGSVPRLVDAASRRSKGLSIWSPAFGDLQPQQVREAHDLDLKVLPWTVNNPADMARLIDMGVDGLITDYPDRLRALMQERGLPLPPALPARAASA</sequence>
<dbReference type="SUPFAM" id="SSF51695">
    <property type="entry name" value="PLC-like phosphodiesterases"/>
    <property type="match status" value="1"/>
</dbReference>
<dbReference type="OrthoDB" id="9795622at2"/>
<dbReference type="EMBL" id="QQAV01000006">
    <property type="protein sequence ID" value="RDI23568.1"/>
    <property type="molecule type" value="Genomic_DNA"/>
</dbReference>
<dbReference type="Gene3D" id="3.20.20.190">
    <property type="entry name" value="Phosphatidylinositol (PI) phosphodiesterase"/>
    <property type="match status" value="1"/>
</dbReference>
<dbReference type="PANTHER" id="PTHR46211">
    <property type="entry name" value="GLYCEROPHOSPHORYL DIESTER PHOSPHODIESTERASE"/>
    <property type="match status" value="1"/>
</dbReference>
<dbReference type="STRING" id="433924.NS331_16795"/>
<evidence type="ECO:0000313" key="3">
    <source>
        <dbReference type="EMBL" id="RDI23568.1"/>
    </source>
</evidence>
<organism evidence="3 4">
    <name type="scientific">Pseudacidovorax intermedius</name>
    <dbReference type="NCBI Taxonomy" id="433924"/>
    <lineage>
        <taxon>Bacteria</taxon>
        <taxon>Pseudomonadati</taxon>
        <taxon>Pseudomonadota</taxon>
        <taxon>Betaproteobacteria</taxon>
        <taxon>Burkholderiales</taxon>
        <taxon>Comamonadaceae</taxon>
        <taxon>Pseudacidovorax</taxon>
    </lineage>
</organism>
<dbReference type="CDD" id="cd08567">
    <property type="entry name" value="GDPD_SpGDE_like"/>
    <property type="match status" value="1"/>
</dbReference>
<proteinExistence type="predicted"/>
<keyword evidence="1" id="KW-0732">Signal</keyword>
<reference evidence="3 4" key="1">
    <citation type="submission" date="2018-07" db="EMBL/GenBank/DDBJ databases">
        <title>Genomic Encyclopedia of Type Strains, Phase IV (KMG-IV): sequencing the most valuable type-strain genomes for metagenomic binning, comparative biology and taxonomic classification.</title>
        <authorList>
            <person name="Goeker M."/>
        </authorList>
    </citation>
    <scope>NUCLEOTIDE SEQUENCE [LARGE SCALE GENOMIC DNA]</scope>
    <source>
        <strain evidence="3 4">DSM 21352</strain>
    </source>
</reference>
<feature type="domain" description="GP-PDE" evidence="2">
    <location>
        <begin position="42"/>
        <end position="329"/>
    </location>
</feature>
<dbReference type="InterPro" id="IPR030395">
    <property type="entry name" value="GP_PDE_dom"/>
</dbReference>
<evidence type="ECO:0000313" key="4">
    <source>
        <dbReference type="Proteomes" id="UP000255265"/>
    </source>
</evidence>
<dbReference type="InterPro" id="IPR017946">
    <property type="entry name" value="PLC-like_Pdiesterase_TIM-brl"/>
</dbReference>
<feature type="signal peptide" evidence="1">
    <location>
        <begin position="1"/>
        <end position="28"/>
    </location>
</feature>
<dbReference type="PANTHER" id="PTHR46211:SF14">
    <property type="entry name" value="GLYCEROPHOSPHODIESTER PHOSPHODIESTERASE"/>
    <property type="match status" value="1"/>
</dbReference>
<accession>A0A370FI30</accession>
<dbReference type="AlphaFoldDB" id="A0A370FI30"/>
<comment type="caution">
    <text evidence="3">The sequence shown here is derived from an EMBL/GenBank/DDBJ whole genome shotgun (WGS) entry which is preliminary data.</text>
</comment>
<keyword evidence="4" id="KW-1185">Reference proteome</keyword>